<name>A0A1X7BLQ4_9RHOB</name>
<dbReference type="SMART" id="SM00327">
    <property type="entry name" value="VWA"/>
    <property type="match status" value="1"/>
</dbReference>
<organism evidence="3 4">
    <name type="scientific">Roseovarius aestuarii</name>
    <dbReference type="NCBI Taxonomy" id="475083"/>
    <lineage>
        <taxon>Bacteria</taxon>
        <taxon>Pseudomonadati</taxon>
        <taxon>Pseudomonadota</taxon>
        <taxon>Alphaproteobacteria</taxon>
        <taxon>Rhodobacterales</taxon>
        <taxon>Roseobacteraceae</taxon>
        <taxon>Roseovarius</taxon>
    </lineage>
</organism>
<feature type="signal peptide" evidence="1">
    <location>
        <begin position="1"/>
        <end position="25"/>
    </location>
</feature>
<dbReference type="AlphaFoldDB" id="A0A1X7BLQ4"/>
<gene>
    <name evidence="3" type="ORF">ROA7745_00340</name>
</gene>
<keyword evidence="4" id="KW-1185">Reference proteome</keyword>
<sequence length="244" mass="25123">MRMGLTLVGAALLCVSVAPPPPVRAASGCAADAMLVFDGSASMAEVGFDANAPTRIEEARTALRRAMPQIAPVRRVGLLVYGPGPEGSCDGINLHFAPVADAAEPVIAAIEHVDPNGLTPLTASVRAAAEVLDYRARPAIVVLVTDGNETCGGRPCQTGKELALAARDLTIHVIGFRVVADPFAWDSPEAGVYSGGASVAKCLSDGTGGTYVSTQTVDELAEALRETLGCALIGHGPRRKQRLG</sequence>
<reference evidence="3 4" key="1">
    <citation type="submission" date="2017-03" db="EMBL/GenBank/DDBJ databases">
        <authorList>
            <person name="Afonso C.L."/>
            <person name="Miller P.J."/>
            <person name="Scott M.A."/>
            <person name="Spackman E."/>
            <person name="Goraichik I."/>
            <person name="Dimitrov K.M."/>
            <person name="Suarez D.L."/>
            <person name="Swayne D.E."/>
        </authorList>
    </citation>
    <scope>NUCLEOTIDE SEQUENCE [LARGE SCALE GENOMIC DNA]</scope>
    <source>
        <strain evidence="3 4">CECT 7745</strain>
    </source>
</reference>
<evidence type="ECO:0000313" key="4">
    <source>
        <dbReference type="Proteomes" id="UP000193224"/>
    </source>
</evidence>
<dbReference type="Proteomes" id="UP000193224">
    <property type="component" value="Unassembled WGS sequence"/>
</dbReference>
<evidence type="ECO:0000259" key="2">
    <source>
        <dbReference type="PROSITE" id="PS50234"/>
    </source>
</evidence>
<dbReference type="Pfam" id="PF13519">
    <property type="entry name" value="VWA_2"/>
    <property type="match status" value="1"/>
</dbReference>
<feature type="domain" description="VWFA" evidence="2">
    <location>
        <begin position="32"/>
        <end position="228"/>
    </location>
</feature>
<keyword evidence="1" id="KW-0732">Signal</keyword>
<dbReference type="RefSeq" id="WP_377150015.1">
    <property type="nucleotide sequence ID" value="NZ_JBHTKS010000019.1"/>
</dbReference>
<evidence type="ECO:0000256" key="1">
    <source>
        <dbReference type="SAM" id="SignalP"/>
    </source>
</evidence>
<dbReference type="EMBL" id="FWXB01000001">
    <property type="protein sequence ID" value="SMC10533.1"/>
    <property type="molecule type" value="Genomic_DNA"/>
</dbReference>
<protein>
    <submittedName>
        <fullName evidence="3">von Willebrand factor type A domain protein</fullName>
    </submittedName>
</protein>
<evidence type="ECO:0000313" key="3">
    <source>
        <dbReference type="EMBL" id="SMC10533.1"/>
    </source>
</evidence>
<dbReference type="SUPFAM" id="SSF53300">
    <property type="entry name" value="vWA-like"/>
    <property type="match status" value="1"/>
</dbReference>
<feature type="chain" id="PRO_5010872985" evidence="1">
    <location>
        <begin position="26"/>
        <end position="244"/>
    </location>
</feature>
<accession>A0A1X7BLQ4</accession>
<dbReference type="InterPro" id="IPR002035">
    <property type="entry name" value="VWF_A"/>
</dbReference>
<dbReference type="InterPro" id="IPR036465">
    <property type="entry name" value="vWFA_dom_sf"/>
</dbReference>
<proteinExistence type="predicted"/>
<dbReference type="PROSITE" id="PS50234">
    <property type="entry name" value="VWFA"/>
    <property type="match status" value="1"/>
</dbReference>
<dbReference type="Gene3D" id="3.40.50.410">
    <property type="entry name" value="von Willebrand factor, type A domain"/>
    <property type="match status" value="1"/>
</dbReference>